<gene>
    <name evidence="9" type="ORF">R3P38DRAFT_2815437</name>
</gene>
<feature type="compositionally biased region" description="Low complexity" evidence="7">
    <location>
        <begin position="327"/>
        <end position="339"/>
    </location>
</feature>
<dbReference type="GO" id="GO:0043138">
    <property type="term" value="F:3'-5' DNA helicase activity"/>
    <property type="evidence" value="ECO:0007669"/>
    <property type="project" value="UniProtKB-EC"/>
</dbReference>
<dbReference type="GO" id="GO:0005694">
    <property type="term" value="C:chromosome"/>
    <property type="evidence" value="ECO:0007669"/>
    <property type="project" value="TreeGrafter"/>
</dbReference>
<dbReference type="EC" id="5.6.2.4" evidence="5"/>
<comment type="similarity">
    <text evidence="1">Belongs to the helicase family. RecQ subfamily.</text>
</comment>
<dbReference type="GO" id="GO:0005737">
    <property type="term" value="C:cytoplasm"/>
    <property type="evidence" value="ECO:0007669"/>
    <property type="project" value="TreeGrafter"/>
</dbReference>
<evidence type="ECO:0000256" key="5">
    <source>
        <dbReference type="ARBA" id="ARBA00034808"/>
    </source>
</evidence>
<dbReference type="SUPFAM" id="SSF52540">
    <property type="entry name" value="P-loop containing nucleoside triphosphate hydrolases"/>
    <property type="match status" value="1"/>
</dbReference>
<dbReference type="PANTHER" id="PTHR13710:SF105">
    <property type="entry name" value="ATP-DEPENDENT DNA HELICASE Q1"/>
    <property type="match status" value="1"/>
</dbReference>
<evidence type="ECO:0000256" key="7">
    <source>
        <dbReference type="SAM" id="MobiDB-lite"/>
    </source>
</evidence>
<accession>A0AAV9Z1H0</accession>
<name>A0AAV9Z1H0_9AGAR</name>
<dbReference type="InterPro" id="IPR001650">
    <property type="entry name" value="Helicase_C-like"/>
</dbReference>
<evidence type="ECO:0000256" key="4">
    <source>
        <dbReference type="ARBA" id="ARBA00034617"/>
    </source>
</evidence>
<dbReference type="PROSITE" id="PS51194">
    <property type="entry name" value="HELICASE_CTER"/>
    <property type="match status" value="1"/>
</dbReference>
<dbReference type="CDD" id="cd18785">
    <property type="entry name" value="SF2_C"/>
    <property type="match status" value="1"/>
</dbReference>
<feature type="region of interest" description="Disordered" evidence="7">
    <location>
        <begin position="315"/>
        <end position="362"/>
    </location>
</feature>
<dbReference type="PANTHER" id="PTHR13710">
    <property type="entry name" value="DNA HELICASE RECQ FAMILY MEMBER"/>
    <property type="match status" value="1"/>
</dbReference>
<keyword evidence="2" id="KW-0238">DNA-binding</keyword>
<sequence>MPVDDEGRHPALRQRSAGVLEDARLWAATEYGYNSEHTRATMNAALKARANYNAHSWQLDVAEALLLRVDCLVIAGTGSGKTTPFLLPLLLPENKGKFALIISPLLSLQAEQYPAAAQAKIDYLHSHRAVSARRRRLRRFRRGSIKILVCTDIGAMGQDIPDISQAIRLGAPESLEVLKQYFGRAGRDPSVLADGHLLLERSCFQTQKKAVRKKQKTAAAAAVDAAQALLAPTASASAPTQPDNLPFPVLLPDDQLPAHLDWRKKLDPSLRVYASAQSPSCKRDVSDEYFGNPPRTVVPTGECCDLCSGNGPFPIHPDQPMHPTTPPSVSSVSTPASTPNQHGKRPLINRAEGTNNAGPKYRTGAHLTNCKAAIDRWAYRVIKRDYEDGPFTADMLVSSTVVTYLAHNRFQSLDELCAALDQSTRSWGLVKRYGHEVLKLLAQLDADLEAQRCNAAREKEDKRRQREEERAAEVEQRQIQFQAALALRQQAADARRAEAERVRVEKAARLLTRQQERDCARAEKRQKLIDEFIGKLNGPRRSGKPPRPPEGFVDYITRNPQLLTPEGRTRWDNYPLRLPLASLDVNQSLPMLGNISLS</sequence>
<feature type="domain" description="Helicase C-terminal" evidence="8">
    <location>
        <begin position="61"/>
        <end position="230"/>
    </location>
</feature>
<comment type="caution">
    <text evidence="9">The sequence shown here is derived from an EMBL/GenBank/DDBJ whole genome shotgun (WGS) entry which is preliminary data.</text>
</comment>
<evidence type="ECO:0000256" key="2">
    <source>
        <dbReference type="ARBA" id="ARBA00023125"/>
    </source>
</evidence>
<feature type="region of interest" description="Disordered" evidence="7">
    <location>
        <begin position="535"/>
        <end position="554"/>
    </location>
</feature>
<evidence type="ECO:0000259" key="8">
    <source>
        <dbReference type="PROSITE" id="PS51194"/>
    </source>
</evidence>
<proteinExistence type="inferred from homology"/>
<comment type="catalytic activity">
    <reaction evidence="4">
        <text>Couples ATP hydrolysis with the unwinding of duplex DNA by translocating in the 3'-5' direction.</text>
        <dbReference type="EC" id="5.6.2.4"/>
    </reaction>
</comment>
<evidence type="ECO:0000256" key="6">
    <source>
        <dbReference type="SAM" id="Coils"/>
    </source>
</evidence>
<organism evidence="9 10">
    <name type="scientific">Favolaschia claudopus</name>
    <dbReference type="NCBI Taxonomy" id="2862362"/>
    <lineage>
        <taxon>Eukaryota</taxon>
        <taxon>Fungi</taxon>
        <taxon>Dikarya</taxon>
        <taxon>Basidiomycota</taxon>
        <taxon>Agaricomycotina</taxon>
        <taxon>Agaricomycetes</taxon>
        <taxon>Agaricomycetidae</taxon>
        <taxon>Agaricales</taxon>
        <taxon>Marasmiineae</taxon>
        <taxon>Mycenaceae</taxon>
        <taxon>Favolaschia</taxon>
    </lineage>
</organism>
<dbReference type="EMBL" id="JAWWNJ010000245">
    <property type="protein sequence ID" value="KAK6967042.1"/>
    <property type="molecule type" value="Genomic_DNA"/>
</dbReference>
<dbReference type="GO" id="GO:0000724">
    <property type="term" value="P:double-strand break repair via homologous recombination"/>
    <property type="evidence" value="ECO:0007669"/>
    <property type="project" value="TreeGrafter"/>
</dbReference>
<dbReference type="SMART" id="SM00490">
    <property type="entry name" value="HELICc"/>
    <property type="match status" value="1"/>
</dbReference>
<evidence type="ECO:0000313" key="9">
    <source>
        <dbReference type="EMBL" id="KAK6967042.1"/>
    </source>
</evidence>
<feature type="coiled-coil region" evidence="6">
    <location>
        <begin position="441"/>
        <end position="514"/>
    </location>
</feature>
<dbReference type="GO" id="GO:0009378">
    <property type="term" value="F:four-way junction helicase activity"/>
    <property type="evidence" value="ECO:0007669"/>
    <property type="project" value="TreeGrafter"/>
</dbReference>
<dbReference type="Pfam" id="PF00271">
    <property type="entry name" value="Helicase_C"/>
    <property type="match status" value="1"/>
</dbReference>
<keyword evidence="3" id="KW-0413">Isomerase</keyword>
<keyword evidence="6" id="KW-0175">Coiled coil</keyword>
<evidence type="ECO:0000256" key="3">
    <source>
        <dbReference type="ARBA" id="ARBA00023235"/>
    </source>
</evidence>
<dbReference type="GO" id="GO:0003677">
    <property type="term" value="F:DNA binding"/>
    <property type="evidence" value="ECO:0007669"/>
    <property type="project" value="UniProtKB-KW"/>
</dbReference>
<protein>
    <recommendedName>
        <fullName evidence="5">DNA 3'-5' helicase</fullName>
        <ecNumber evidence="5">5.6.2.4</ecNumber>
    </recommendedName>
</protein>
<evidence type="ECO:0000313" key="10">
    <source>
        <dbReference type="Proteomes" id="UP001362999"/>
    </source>
</evidence>
<dbReference type="InterPro" id="IPR027417">
    <property type="entry name" value="P-loop_NTPase"/>
</dbReference>
<keyword evidence="10" id="KW-1185">Reference proteome</keyword>
<dbReference type="Proteomes" id="UP001362999">
    <property type="component" value="Unassembled WGS sequence"/>
</dbReference>
<reference evidence="9 10" key="1">
    <citation type="journal article" date="2024" name="J Genomics">
        <title>Draft genome sequencing and assembly of Favolaschia claudopus CIRM-BRFM 2984 isolated from oak limbs.</title>
        <authorList>
            <person name="Navarro D."/>
            <person name="Drula E."/>
            <person name="Chaduli D."/>
            <person name="Cazenave R."/>
            <person name="Ahrendt S."/>
            <person name="Wang J."/>
            <person name="Lipzen A."/>
            <person name="Daum C."/>
            <person name="Barry K."/>
            <person name="Grigoriev I.V."/>
            <person name="Favel A."/>
            <person name="Rosso M.N."/>
            <person name="Martin F."/>
        </authorList>
    </citation>
    <scope>NUCLEOTIDE SEQUENCE [LARGE SCALE GENOMIC DNA]</scope>
    <source>
        <strain evidence="9 10">CIRM-BRFM 2984</strain>
    </source>
</reference>
<evidence type="ECO:0000256" key="1">
    <source>
        <dbReference type="ARBA" id="ARBA00005446"/>
    </source>
</evidence>
<dbReference type="AlphaFoldDB" id="A0AAV9Z1H0"/>
<dbReference type="Gene3D" id="3.40.50.300">
    <property type="entry name" value="P-loop containing nucleotide triphosphate hydrolases"/>
    <property type="match status" value="1"/>
</dbReference>